<evidence type="ECO:0000256" key="5">
    <source>
        <dbReference type="ARBA" id="ARBA00022801"/>
    </source>
</evidence>
<keyword evidence="6 7" id="KW-0269">Exonuclease</keyword>
<proteinExistence type="inferred from homology"/>
<evidence type="ECO:0000256" key="2">
    <source>
        <dbReference type="ARBA" id="ARBA00011322"/>
    </source>
</evidence>
<comment type="subunit">
    <text evidence="2 7">Heterodimer of SbcC and SbcD.</text>
</comment>
<evidence type="ECO:0000313" key="11">
    <source>
        <dbReference type="Proteomes" id="UP000535511"/>
    </source>
</evidence>
<evidence type="ECO:0000256" key="1">
    <source>
        <dbReference type="ARBA" id="ARBA00010555"/>
    </source>
</evidence>
<dbReference type="Gene3D" id="3.60.21.10">
    <property type="match status" value="1"/>
</dbReference>
<comment type="caution">
    <text evidence="10">The sequence shown here is derived from an EMBL/GenBank/DDBJ whole genome shotgun (WGS) entry which is preliminary data.</text>
</comment>
<dbReference type="CDD" id="cd00840">
    <property type="entry name" value="MPP_Mre11_N"/>
    <property type="match status" value="1"/>
</dbReference>
<organism evidence="10 11">
    <name type="scientific">Nocardioides panaciterrulae</name>
    <dbReference type="NCBI Taxonomy" id="661492"/>
    <lineage>
        <taxon>Bacteria</taxon>
        <taxon>Bacillati</taxon>
        <taxon>Actinomycetota</taxon>
        <taxon>Actinomycetes</taxon>
        <taxon>Propionibacteriales</taxon>
        <taxon>Nocardioidaceae</taxon>
        <taxon>Nocardioides</taxon>
    </lineage>
</organism>
<dbReference type="InterPro" id="IPR004843">
    <property type="entry name" value="Calcineurin-like_PHP"/>
</dbReference>
<keyword evidence="5 7" id="KW-0378">Hydrolase</keyword>
<dbReference type="Pfam" id="PF12320">
    <property type="entry name" value="SbcD_C"/>
    <property type="match status" value="1"/>
</dbReference>
<sequence length="396" mass="41946">MRILHTSDWHLGRSFHREGMLTHQAAYVDHLLDVVERERVDLVLVAGDVYDRALPHVDAVRLADEALARLAASRAKVVITSGNHDSAQRLGFSSRLIDAAGVFIRTDAGTVGAPVLLEDEHGPVAVHGLPYLDPSAVREPWGLPGRSHEAALAEAMRRVRADLAGRSGVRSVVLAHAFVAGAEPSDSERDISVGGVSIVPTSLFDGVDYVALGHLHGRHTLTEAVRYSGSPLAYSFSEATHRKGSWLVELGPTGLGSVEFVEAPVPRPLARLRGSLESLLADPALAGHEASWVQATLTDDVRPRQAMERLRARFPHTLVLGFEPLAGDAATAPAARVQGRSEHAIALDFVEEMRGAPATPAEGALLREAFDACCEDADVDVLVPSAGAAGGPGAGV</sequence>
<evidence type="ECO:0000256" key="7">
    <source>
        <dbReference type="RuleBase" id="RU363069"/>
    </source>
</evidence>
<gene>
    <name evidence="7" type="primary">sbcD</name>
    <name evidence="10" type="ORF">BJZ21_002017</name>
</gene>
<dbReference type="SUPFAM" id="SSF56300">
    <property type="entry name" value="Metallo-dependent phosphatases"/>
    <property type="match status" value="1"/>
</dbReference>
<dbReference type="EMBL" id="JACCBG010000001">
    <property type="protein sequence ID" value="NYD41934.1"/>
    <property type="molecule type" value="Genomic_DNA"/>
</dbReference>
<protein>
    <recommendedName>
        <fullName evidence="3 7">Nuclease SbcCD subunit D</fullName>
    </recommendedName>
</protein>
<keyword evidence="7" id="KW-0255">Endonuclease</keyword>
<evidence type="ECO:0000259" key="9">
    <source>
        <dbReference type="Pfam" id="PF12320"/>
    </source>
</evidence>
<name>A0A7Y9JC58_9ACTN</name>
<dbReference type="PANTHER" id="PTHR30337:SF0">
    <property type="entry name" value="NUCLEASE SBCCD SUBUNIT D"/>
    <property type="match status" value="1"/>
</dbReference>
<dbReference type="InterPro" id="IPR026843">
    <property type="entry name" value="SbcD_C"/>
</dbReference>
<dbReference type="InterPro" id="IPR041796">
    <property type="entry name" value="Mre11_N"/>
</dbReference>
<dbReference type="GO" id="GO:0004519">
    <property type="term" value="F:endonuclease activity"/>
    <property type="evidence" value="ECO:0007669"/>
    <property type="project" value="UniProtKB-KW"/>
</dbReference>
<evidence type="ECO:0000313" key="10">
    <source>
        <dbReference type="EMBL" id="NYD41934.1"/>
    </source>
</evidence>
<dbReference type="Pfam" id="PF00149">
    <property type="entry name" value="Metallophos"/>
    <property type="match status" value="1"/>
</dbReference>
<dbReference type="Proteomes" id="UP000535511">
    <property type="component" value="Unassembled WGS sequence"/>
</dbReference>
<comment type="similarity">
    <text evidence="1 7">Belongs to the SbcD family.</text>
</comment>
<comment type="function">
    <text evidence="7">SbcCD cleaves DNA hairpin structures. These structures can inhibit DNA replication and are intermediates in certain DNA recombination reactions. The complex acts as a 3'-&gt;5' double strand exonuclease that can open hairpins. It also has a 5' single-strand endonuclease activity.</text>
</comment>
<dbReference type="NCBIfam" id="TIGR00619">
    <property type="entry name" value="sbcd"/>
    <property type="match status" value="1"/>
</dbReference>
<keyword evidence="4 7" id="KW-0540">Nuclease</keyword>
<accession>A0A7Y9JC58</accession>
<evidence type="ECO:0000256" key="3">
    <source>
        <dbReference type="ARBA" id="ARBA00013365"/>
    </source>
</evidence>
<dbReference type="InterPro" id="IPR029052">
    <property type="entry name" value="Metallo-depent_PP-like"/>
</dbReference>
<dbReference type="PANTHER" id="PTHR30337">
    <property type="entry name" value="COMPONENT OF ATP-DEPENDENT DSDNA EXONUCLEASE"/>
    <property type="match status" value="1"/>
</dbReference>
<feature type="domain" description="Nuclease SbcCD subunit D C-terminal" evidence="9">
    <location>
        <begin position="266"/>
        <end position="353"/>
    </location>
</feature>
<evidence type="ECO:0000256" key="4">
    <source>
        <dbReference type="ARBA" id="ARBA00022722"/>
    </source>
</evidence>
<dbReference type="RefSeq" id="WP_179663610.1">
    <property type="nucleotide sequence ID" value="NZ_JACCBG010000001.1"/>
</dbReference>
<dbReference type="InterPro" id="IPR050535">
    <property type="entry name" value="DNA_Repair-Maintenance_Comp"/>
</dbReference>
<dbReference type="GO" id="GO:0008408">
    <property type="term" value="F:3'-5' exonuclease activity"/>
    <property type="evidence" value="ECO:0007669"/>
    <property type="project" value="InterPro"/>
</dbReference>
<dbReference type="AlphaFoldDB" id="A0A7Y9JC58"/>
<reference evidence="10 11" key="1">
    <citation type="submission" date="2020-07" db="EMBL/GenBank/DDBJ databases">
        <title>Sequencing the genomes of 1000 actinobacteria strains.</title>
        <authorList>
            <person name="Klenk H.-P."/>
        </authorList>
    </citation>
    <scope>NUCLEOTIDE SEQUENCE [LARGE SCALE GENOMIC DNA]</scope>
    <source>
        <strain evidence="10 11">DSM 21350</strain>
    </source>
</reference>
<feature type="domain" description="Calcineurin-like phosphoesterase" evidence="8">
    <location>
        <begin position="1"/>
        <end position="217"/>
    </location>
</feature>
<evidence type="ECO:0000259" key="8">
    <source>
        <dbReference type="Pfam" id="PF00149"/>
    </source>
</evidence>
<keyword evidence="7" id="KW-0233">DNA recombination</keyword>
<keyword evidence="11" id="KW-1185">Reference proteome</keyword>
<dbReference type="GO" id="GO:0006260">
    <property type="term" value="P:DNA replication"/>
    <property type="evidence" value="ECO:0007669"/>
    <property type="project" value="UniProtKB-KW"/>
</dbReference>
<keyword evidence="7" id="KW-0235">DNA replication</keyword>
<dbReference type="InterPro" id="IPR004593">
    <property type="entry name" value="SbcD"/>
</dbReference>
<evidence type="ECO:0000256" key="6">
    <source>
        <dbReference type="ARBA" id="ARBA00022839"/>
    </source>
</evidence>
<dbReference type="GO" id="GO:0006310">
    <property type="term" value="P:DNA recombination"/>
    <property type="evidence" value="ECO:0007669"/>
    <property type="project" value="UniProtKB-KW"/>
</dbReference>